<keyword evidence="4" id="KW-0968">Cytoplasmic vesicle</keyword>
<dbReference type="InterPro" id="IPR013809">
    <property type="entry name" value="ENTH"/>
</dbReference>
<dbReference type="EMBL" id="KV863644">
    <property type="protein sequence ID" value="ONK55230.1"/>
    <property type="molecule type" value="Genomic_DNA"/>
</dbReference>
<dbReference type="GO" id="GO:0006900">
    <property type="term" value="P:vesicle budding from membrane"/>
    <property type="evidence" value="ECO:0007669"/>
    <property type="project" value="TreeGrafter"/>
</dbReference>
<accession>A0A1R3L6J0</accession>
<evidence type="ECO:0000313" key="6">
    <source>
        <dbReference type="EMBL" id="ONK55230.1"/>
    </source>
</evidence>
<dbReference type="Gene3D" id="1.20.58.150">
    <property type="entry name" value="ANTH domain"/>
    <property type="match status" value="1"/>
</dbReference>
<evidence type="ECO:0000256" key="4">
    <source>
        <dbReference type="ARBA" id="ARBA00023329"/>
    </source>
</evidence>
<organism evidence="6 7">
    <name type="scientific">Asparagus officinalis</name>
    <name type="common">Garden asparagus</name>
    <dbReference type="NCBI Taxonomy" id="4686"/>
    <lineage>
        <taxon>Eukaryota</taxon>
        <taxon>Viridiplantae</taxon>
        <taxon>Streptophyta</taxon>
        <taxon>Embryophyta</taxon>
        <taxon>Tracheophyta</taxon>
        <taxon>Spermatophyta</taxon>
        <taxon>Magnoliopsida</taxon>
        <taxon>Liliopsida</taxon>
        <taxon>Asparagales</taxon>
        <taxon>Asparagaceae</taxon>
        <taxon>Asparagoideae</taxon>
        <taxon>Asparagus</taxon>
    </lineage>
</organism>
<dbReference type="InterPro" id="IPR045192">
    <property type="entry name" value="AP180-like"/>
</dbReference>
<proteinExistence type="predicted"/>
<keyword evidence="7" id="KW-1185">Reference proteome</keyword>
<evidence type="ECO:0000256" key="3">
    <source>
        <dbReference type="ARBA" id="ARBA00023034"/>
    </source>
</evidence>
<dbReference type="GO" id="GO:0030136">
    <property type="term" value="C:clathrin-coated vesicle"/>
    <property type="evidence" value="ECO:0007669"/>
    <property type="project" value="UniProtKB-SubCell"/>
</dbReference>
<dbReference type="SUPFAM" id="SSF89009">
    <property type="entry name" value="GAT-like domain"/>
    <property type="match status" value="1"/>
</dbReference>
<dbReference type="GO" id="GO:0000149">
    <property type="term" value="F:SNARE binding"/>
    <property type="evidence" value="ECO:0007669"/>
    <property type="project" value="TreeGrafter"/>
</dbReference>
<evidence type="ECO:0000259" key="5">
    <source>
        <dbReference type="PROSITE" id="PS50942"/>
    </source>
</evidence>
<dbReference type="PANTHER" id="PTHR22951">
    <property type="entry name" value="CLATHRIN ASSEMBLY PROTEIN"/>
    <property type="match status" value="1"/>
</dbReference>
<protein>
    <recommendedName>
        <fullName evidence="5">ENTH domain-containing protein</fullName>
    </recommendedName>
</protein>
<gene>
    <name evidence="6" type="ORF">A4U43_UnF6150</name>
</gene>
<reference evidence="7" key="1">
    <citation type="journal article" date="2017" name="Nat. Commun.">
        <title>The asparagus genome sheds light on the origin and evolution of a young Y chromosome.</title>
        <authorList>
            <person name="Harkess A."/>
            <person name="Zhou J."/>
            <person name="Xu C."/>
            <person name="Bowers J.E."/>
            <person name="Van der Hulst R."/>
            <person name="Ayyampalayam S."/>
            <person name="Mercati F."/>
            <person name="Riccardi P."/>
            <person name="McKain M.R."/>
            <person name="Kakrana A."/>
            <person name="Tang H."/>
            <person name="Ray J."/>
            <person name="Groenendijk J."/>
            <person name="Arikit S."/>
            <person name="Mathioni S.M."/>
            <person name="Nakano M."/>
            <person name="Shan H."/>
            <person name="Telgmann-Rauber A."/>
            <person name="Kanno A."/>
            <person name="Yue Z."/>
            <person name="Chen H."/>
            <person name="Li W."/>
            <person name="Chen Y."/>
            <person name="Xu X."/>
            <person name="Zhang Y."/>
            <person name="Luo S."/>
            <person name="Chen H."/>
            <person name="Gao J."/>
            <person name="Mao Z."/>
            <person name="Pires J.C."/>
            <person name="Luo M."/>
            <person name="Kudrna D."/>
            <person name="Wing R.A."/>
            <person name="Meyers B.C."/>
            <person name="Yi K."/>
            <person name="Kong H."/>
            <person name="Lavrijsen P."/>
            <person name="Sunseri F."/>
            <person name="Falavigna A."/>
            <person name="Ye Y."/>
            <person name="Leebens-Mack J.H."/>
            <person name="Chen G."/>
        </authorList>
    </citation>
    <scope>NUCLEOTIDE SEQUENCE [LARGE SCALE GENOMIC DNA]</scope>
    <source>
        <strain evidence="7">cv. DH0086</strain>
    </source>
</reference>
<dbReference type="Gene3D" id="1.25.40.90">
    <property type="match status" value="1"/>
</dbReference>
<dbReference type="Pfam" id="PF07651">
    <property type="entry name" value="ANTH"/>
    <property type="match status" value="1"/>
</dbReference>
<dbReference type="GO" id="GO:0032050">
    <property type="term" value="F:clathrin heavy chain binding"/>
    <property type="evidence" value="ECO:0007669"/>
    <property type="project" value="TreeGrafter"/>
</dbReference>
<dbReference type="GO" id="GO:0005546">
    <property type="term" value="F:phosphatidylinositol-4,5-bisphosphate binding"/>
    <property type="evidence" value="ECO:0007669"/>
    <property type="project" value="TreeGrafter"/>
</dbReference>
<dbReference type="GO" id="GO:0005545">
    <property type="term" value="F:1-phosphatidylinositol binding"/>
    <property type="evidence" value="ECO:0007669"/>
    <property type="project" value="InterPro"/>
</dbReference>
<dbReference type="PROSITE" id="PS50942">
    <property type="entry name" value="ENTH"/>
    <property type="match status" value="1"/>
</dbReference>
<sequence length="201" mass="23295">MLNMSDFRDTKCSSRGEAWDYSAFVRTYARYLDEMLEYRMHGRRKGRMRSRSQQMHEDVMDEEERERDKALVVVGAAGAKVNGQGTPVREMTTENVFARTQHLQQQLERFLACRPTGSFFSVLLEFMLLSLVGSMPRMGCRGKLALFTRSRLLVTFRGFELEFDGFPIWVRKDVCLRDVEGSFFSVLLEFMLLSLVGNLQS</sequence>
<dbReference type="InterPro" id="IPR014712">
    <property type="entry name" value="ANTH_dom_sf"/>
</dbReference>
<evidence type="ECO:0000256" key="2">
    <source>
        <dbReference type="ARBA" id="ARBA00004555"/>
    </source>
</evidence>
<dbReference type="GO" id="GO:0005794">
    <property type="term" value="C:Golgi apparatus"/>
    <property type="evidence" value="ECO:0007669"/>
    <property type="project" value="UniProtKB-SubCell"/>
</dbReference>
<dbReference type="PANTHER" id="PTHR22951:SF12">
    <property type="entry name" value="OS05G0426100 PROTEIN"/>
    <property type="match status" value="1"/>
</dbReference>
<dbReference type="Proteomes" id="UP000243459">
    <property type="component" value="Unassembled WGS sequence"/>
</dbReference>
<name>A0A1R3L6J0_ASPOF</name>
<dbReference type="InterPro" id="IPR008942">
    <property type="entry name" value="ENTH_VHS"/>
</dbReference>
<evidence type="ECO:0000313" key="7">
    <source>
        <dbReference type="Proteomes" id="UP000243459"/>
    </source>
</evidence>
<dbReference type="Gramene" id="ONK55230">
    <property type="protein sequence ID" value="ONK55230"/>
    <property type="gene ID" value="A4U43_UnF6150"/>
</dbReference>
<dbReference type="GO" id="GO:0048268">
    <property type="term" value="P:clathrin coat assembly"/>
    <property type="evidence" value="ECO:0007669"/>
    <property type="project" value="InterPro"/>
</dbReference>
<evidence type="ECO:0000256" key="1">
    <source>
        <dbReference type="ARBA" id="ARBA00004132"/>
    </source>
</evidence>
<dbReference type="GO" id="GO:0005905">
    <property type="term" value="C:clathrin-coated pit"/>
    <property type="evidence" value="ECO:0007669"/>
    <property type="project" value="TreeGrafter"/>
</dbReference>
<dbReference type="GO" id="GO:0072583">
    <property type="term" value="P:clathrin-dependent endocytosis"/>
    <property type="evidence" value="ECO:0007669"/>
    <property type="project" value="InterPro"/>
</dbReference>
<comment type="subcellular location">
    <subcellularLocation>
        <location evidence="1">Cytoplasmic vesicle</location>
        <location evidence="1">Clathrin-coated vesicle</location>
    </subcellularLocation>
    <subcellularLocation>
        <location evidence="2">Golgi apparatus</location>
    </subcellularLocation>
</comment>
<feature type="domain" description="ENTH" evidence="5">
    <location>
        <begin position="1"/>
        <end position="46"/>
    </location>
</feature>
<dbReference type="AlphaFoldDB" id="A0A1R3L6J0"/>
<keyword evidence="3" id="KW-0333">Golgi apparatus</keyword>
<dbReference type="InterPro" id="IPR011417">
    <property type="entry name" value="ANTH_dom"/>
</dbReference>